<protein>
    <submittedName>
        <fullName evidence="13">TonB-linked SusC/RagA family outer membrane protein</fullName>
    </submittedName>
</protein>
<keyword evidence="3 8" id="KW-1134">Transmembrane beta strand</keyword>
<organism evidence="13 14">
    <name type="scientific">Mucilaginibacter yixingensis</name>
    <dbReference type="NCBI Taxonomy" id="1295612"/>
    <lineage>
        <taxon>Bacteria</taxon>
        <taxon>Pseudomonadati</taxon>
        <taxon>Bacteroidota</taxon>
        <taxon>Sphingobacteriia</taxon>
        <taxon>Sphingobacteriales</taxon>
        <taxon>Sphingobacteriaceae</taxon>
        <taxon>Mucilaginibacter</taxon>
    </lineage>
</organism>
<keyword evidence="4 8" id="KW-0812">Transmembrane</keyword>
<dbReference type="InterPro" id="IPR012910">
    <property type="entry name" value="Plug_dom"/>
</dbReference>
<evidence type="ECO:0000313" key="13">
    <source>
        <dbReference type="EMBL" id="PTR01564.1"/>
    </source>
</evidence>
<evidence type="ECO:0000256" key="5">
    <source>
        <dbReference type="ARBA" id="ARBA00023077"/>
    </source>
</evidence>
<evidence type="ECO:0000256" key="7">
    <source>
        <dbReference type="ARBA" id="ARBA00023237"/>
    </source>
</evidence>
<dbReference type="InterPro" id="IPR023997">
    <property type="entry name" value="TonB-dep_OMP_SusC/RagA_CS"/>
</dbReference>
<keyword evidence="14" id="KW-1185">Reference proteome</keyword>
<dbReference type="NCBIfam" id="TIGR04057">
    <property type="entry name" value="SusC_RagA_signa"/>
    <property type="match status" value="1"/>
</dbReference>
<evidence type="ECO:0000256" key="4">
    <source>
        <dbReference type="ARBA" id="ARBA00022692"/>
    </source>
</evidence>
<dbReference type="Gene3D" id="2.60.40.1120">
    <property type="entry name" value="Carboxypeptidase-like, regulatory domain"/>
    <property type="match status" value="1"/>
</dbReference>
<evidence type="ECO:0000256" key="8">
    <source>
        <dbReference type="PROSITE-ProRule" id="PRU01360"/>
    </source>
</evidence>
<evidence type="ECO:0000256" key="10">
    <source>
        <dbReference type="SAM" id="MobiDB-lite"/>
    </source>
</evidence>
<dbReference type="Gene3D" id="3.55.50.30">
    <property type="match status" value="1"/>
</dbReference>
<proteinExistence type="inferred from homology"/>
<dbReference type="InterPro" id="IPR039426">
    <property type="entry name" value="TonB-dep_rcpt-like"/>
</dbReference>
<comment type="caution">
    <text evidence="13">The sequence shown here is derived from an EMBL/GenBank/DDBJ whole genome shotgun (WGS) entry which is preliminary data.</text>
</comment>
<keyword evidence="5 9" id="KW-0798">TonB box</keyword>
<dbReference type="Gene3D" id="2.40.170.20">
    <property type="entry name" value="TonB-dependent receptor, beta-barrel domain"/>
    <property type="match status" value="1"/>
</dbReference>
<dbReference type="EMBL" id="QAOQ01000001">
    <property type="protein sequence ID" value="PTR01564.1"/>
    <property type="molecule type" value="Genomic_DNA"/>
</dbReference>
<dbReference type="InterPro" id="IPR000531">
    <property type="entry name" value="Beta-barrel_TonB"/>
</dbReference>
<keyword evidence="6 8" id="KW-0472">Membrane</keyword>
<keyword evidence="2 8" id="KW-0813">Transport</keyword>
<dbReference type="InterPro" id="IPR008969">
    <property type="entry name" value="CarboxyPept-like_regulatory"/>
</dbReference>
<dbReference type="SUPFAM" id="SSF56935">
    <property type="entry name" value="Porins"/>
    <property type="match status" value="1"/>
</dbReference>
<dbReference type="NCBIfam" id="TIGR04056">
    <property type="entry name" value="OMP_RagA_SusC"/>
    <property type="match status" value="1"/>
</dbReference>
<evidence type="ECO:0000256" key="3">
    <source>
        <dbReference type="ARBA" id="ARBA00022452"/>
    </source>
</evidence>
<dbReference type="InterPro" id="IPR036942">
    <property type="entry name" value="Beta-barrel_TonB_sf"/>
</dbReference>
<dbReference type="SUPFAM" id="SSF49464">
    <property type="entry name" value="Carboxypeptidase regulatory domain-like"/>
    <property type="match status" value="1"/>
</dbReference>
<evidence type="ECO:0000256" key="6">
    <source>
        <dbReference type="ARBA" id="ARBA00023136"/>
    </source>
</evidence>
<evidence type="ECO:0000256" key="1">
    <source>
        <dbReference type="ARBA" id="ARBA00004571"/>
    </source>
</evidence>
<comment type="similarity">
    <text evidence="8 9">Belongs to the TonB-dependent receptor family.</text>
</comment>
<dbReference type="AlphaFoldDB" id="A0A2T5JGP6"/>
<reference evidence="13 14" key="1">
    <citation type="submission" date="2018-04" db="EMBL/GenBank/DDBJ databases">
        <title>Genomic Encyclopedia of Archaeal and Bacterial Type Strains, Phase II (KMG-II): from individual species to whole genera.</title>
        <authorList>
            <person name="Goeker M."/>
        </authorList>
    </citation>
    <scope>NUCLEOTIDE SEQUENCE [LARGE SCALE GENOMIC DNA]</scope>
    <source>
        <strain evidence="13 14">DSM 26809</strain>
    </source>
</reference>
<dbReference type="InterPro" id="IPR023996">
    <property type="entry name" value="TonB-dep_OMP_SusC/RagA"/>
</dbReference>
<feature type="domain" description="TonB-dependent receptor-like beta-barrel" evidence="11">
    <location>
        <begin position="569"/>
        <end position="914"/>
    </location>
</feature>
<dbReference type="Pfam" id="PF07715">
    <property type="entry name" value="Plug"/>
    <property type="match status" value="1"/>
</dbReference>
<comment type="subcellular location">
    <subcellularLocation>
        <location evidence="1 8">Cell outer membrane</location>
        <topology evidence="1 8">Multi-pass membrane protein</topology>
    </subcellularLocation>
</comment>
<gene>
    <name evidence="13" type="ORF">C8P68_101798</name>
</gene>
<accession>A0A2T5JGP6</accession>
<evidence type="ECO:0000256" key="9">
    <source>
        <dbReference type="RuleBase" id="RU003357"/>
    </source>
</evidence>
<dbReference type="Proteomes" id="UP000244168">
    <property type="component" value="Unassembled WGS sequence"/>
</dbReference>
<dbReference type="Pfam" id="PF13715">
    <property type="entry name" value="CarbopepD_reg_2"/>
    <property type="match status" value="1"/>
</dbReference>
<feature type="region of interest" description="Disordered" evidence="10">
    <location>
        <begin position="267"/>
        <end position="289"/>
    </location>
</feature>
<dbReference type="InterPro" id="IPR037066">
    <property type="entry name" value="Plug_dom_sf"/>
</dbReference>
<dbReference type="PROSITE" id="PS52016">
    <property type="entry name" value="TONB_DEPENDENT_REC_3"/>
    <property type="match status" value="1"/>
</dbReference>
<evidence type="ECO:0000313" key="14">
    <source>
        <dbReference type="Proteomes" id="UP000244168"/>
    </source>
</evidence>
<sequence>MIKKPTRSFVFFMRSSIIVIVISFTFTGLLFAKTAHSQLAASHISIKIEKEKLQASLEKIEKLSQVKFAYNSAELQGCSTTARHYKNAAIGDILADILAGTKLTYKEINNNIVIFTNKDKATAPATTTPSPAENSSVVVANISIKGTVIDAAGPIPGATVTVAGTKKVTATDINGNFTLTDVDPNATLVISSVGYTPQSIKLNGQTTIRITLSQELKSLNEIVVVGYGTQKRSDITGSIASVSSQALKDVPSANLVQALQGQAAGVDIQKSGGNSHPGAVPSITIRGTRSKQASNDPLVVVDGIPFTGSLQDINVDDINSVEVLKDASSTAIYGSRGANGVVLVTTKRGKSGDPVVTYSGYAGFSKVLRQYNVMNAEQYTQLKKWAFYNAAAAKPLYTSPDDPRIITEGAFGAQEQASLKMGRSTNWQDLIYKNGFQTDHQLGVSGGTDKTQYDIAAGYYDETGIYPGQSFARYSLKLSVDQKLGKYIKIGLSSLNNLSYINGENANPLGQALRASPLATPYDDVTGVLVGYVDGSAKQVWNPLANFVPGASVETRKRLGSFNSAYLEAKLAPGLTYRFNGGAEVRTETYGNFYAAATYNNQGSQSTANNKNSYLYNYTLENILNYEHTFARDHHINFTGLYSLQENQNQSTSFSYNNLLSDGVQYFNPAVGSNLTGTGSYAKYDLISYMGRLNYGYKDKYLLTLTARSDGSSKLTPGRNYHFFPSAAFAWNVMQEEFMKNNNILSNLKLRFSFGDVGNAAIDPYQTQGGLSTVTYNYGGKNTIGAYPSNVPNNGLDWEYTRTLNVGVDFGILRDRITGSIDAYHEYTRNLLLPESLPPTSGIPNTVLTNVGRSENVGLEININSNNITPGNNQGFSWSTNLNINFNRGKLTALANGTTVDINNNLFVGSPISAIYDYKKMGIWQNTPADTALAKKYGLTLTGGQSVIGTIRVADLNGDGKLDANDRMIVGSEQPLFSGGITNRFGYKGFDLTVVAAYRVGGTLTSAIYQSGSFLNTLQGNYNNLAIDYWTPYNHQNYWPKPTNAFTNTPYSSLLSYFSGTYLKIRSISLGYNVPKKWLTGIGGHSLKVYATVQNPFILFSPYVNNFNGIDPESSGKLAEDTPAKYSFLFGLNLTL</sequence>
<keyword evidence="7 8" id="KW-0998">Cell outer membrane</keyword>
<name>A0A2T5JGP6_9SPHI</name>
<dbReference type="Pfam" id="PF00593">
    <property type="entry name" value="TonB_dep_Rec_b-barrel"/>
    <property type="match status" value="1"/>
</dbReference>
<feature type="domain" description="TonB-dependent receptor plug" evidence="12">
    <location>
        <begin position="232"/>
        <end position="341"/>
    </location>
</feature>
<dbReference type="GO" id="GO:0009279">
    <property type="term" value="C:cell outer membrane"/>
    <property type="evidence" value="ECO:0007669"/>
    <property type="project" value="UniProtKB-SubCell"/>
</dbReference>
<evidence type="ECO:0000259" key="12">
    <source>
        <dbReference type="Pfam" id="PF07715"/>
    </source>
</evidence>
<dbReference type="Gene3D" id="2.170.130.10">
    <property type="entry name" value="TonB-dependent receptor, plug domain"/>
    <property type="match status" value="1"/>
</dbReference>
<evidence type="ECO:0000256" key="2">
    <source>
        <dbReference type="ARBA" id="ARBA00022448"/>
    </source>
</evidence>
<evidence type="ECO:0000259" key="11">
    <source>
        <dbReference type="Pfam" id="PF00593"/>
    </source>
</evidence>